<name>A0A8J7WG04_9ACTN</name>
<dbReference type="Gene3D" id="1.10.260.40">
    <property type="entry name" value="lambda repressor-like DNA-binding domains"/>
    <property type="match status" value="1"/>
</dbReference>
<protein>
    <recommendedName>
        <fullName evidence="2">HTH cro/C1-type domain-containing protein</fullName>
    </recommendedName>
</protein>
<reference evidence="3" key="1">
    <citation type="submission" date="2021-04" db="EMBL/GenBank/DDBJ databases">
        <title>Genome based classification of Actinospica acidithermotolerans sp. nov., an actinobacterium isolated from an Indonesian hot spring.</title>
        <authorList>
            <person name="Kusuma A.B."/>
            <person name="Putra K.E."/>
            <person name="Nafisah S."/>
            <person name="Loh J."/>
            <person name="Nouioui I."/>
            <person name="Goodfellow M."/>
        </authorList>
    </citation>
    <scope>NUCLEOTIDE SEQUENCE</scope>
    <source>
        <strain evidence="3">DSM 45618</strain>
    </source>
</reference>
<evidence type="ECO:0000259" key="2">
    <source>
        <dbReference type="PROSITE" id="PS50943"/>
    </source>
</evidence>
<gene>
    <name evidence="3" type="ORF">KGA66_00460</name>
</gene>
<comment type="caution">
    <text evidence="3">The sequence shown here is derived from an EMBL/GenBank/DDBJ whole genome shotgun (WGS) entry which is preliminary data.</text>
</comment>
<proteinExistence type="predicted"/>
<dbReference type="RefSeq" id="WP_211463227.1">
    <property type="nucleotide sequence ID" value="NZ_JAGSXH010000001.1"/>
</dbReference>
<evidence type="ECO:0000313" key="3">
    <source>
        <dbReference type="EMBL" id="MBS2961496.1"/>
    </source>
</evidence>
<dbReference type="AlphaFoldDB" id="A0A8J7WG04"/>
<dbReference type="GO" id="GO:0003677">
    <property type="term" value="F:DNA binding"/>
    <property type="evidence" value="ECO:0007669"/>
    <property type="project" value="InterPro"/>
</dbReference>
<evidence type="ECO:0000256" key="1">
    <source>
        <dbReference type="SAM" id="MobiDB-lite"/>
    </source>
</evidence>
<evidence type="ECO:0000313" key="4">
    <source>
        <dbReference type="Proteomes" id="UP000677913"/>
    </source>
</evidence>
<dbReference type="PROSITE" id="PS50943">
    <property type="entry name" value="HTH_CROC1"/>
    <property type="match status" value="1"/>
</dbReference>
<feature type="region of interest" description="Disordered" evidence="1">
    <location>
        <begin position="89"/>
        <end position="141"/>
    </location>
</feature>
<keyword evidence="4" id="KW-1185">Reference proteome</keyword>
<dbReference type="EMBL" id="JAGSXH010000001">
    <property type="protein sequence ID" value="MBS2961496.1"/>
    <property type="molecule type" value="Genomic_DNA"/>
</dbReference>
<accession>A0A8J7WG04</accession>
<feature type="domain" description="HTH cro/C1-type" evidence="2">
    <location>
        <begin position="20"/>
        <end position="78"/>
    </location>
</feature>
<dbReference type="InterPro" id="IPR010982">
    <property type="entry name" value="Lambda_DNA-bd_dom_sf"/>
</dbReference>
<dbReference type="SUPFAM" id="SSF47413">
    <property type="entry name" value="lambda repressor-like DNA-binding domains"/>
    <property type="match status" value="1"/>
</dbReference>
<organism evidence="3 4">
    <name type="scientific">Actinocrinis puniceicyclus</name>
    <dbReference type="NCBI Taxonomy" id="977794"/>
    <lineage>
        <taxon>Bacteria</taxon>
        <taxon>Bacillati</taxon>
        <taxon>Actinomycetota</taxon>
        <taxon>Actinomycetes</taxon>
        <taxon>Catenulisporales</taxon>
        <taxon>Actinospicaceae</taxon>
        <taxon>Actinocrinis</taxon>
    </lineage>
</organism>
<sequence length="141" mass="15198">MRTERRTFPRERHWICARRLRERRAALGLTQVEVSQALRDAGVPLGNRALSAMEHGNGLDLCRLPELAAVLDCTTTYLLGLTTDPHDWTPDPETFAAASGLPTGSARQDGTSGDGAGQDTIVPARGWILGPDVPDRNPTAG</sequence>
<dbReference type="InterPro" id="IPR001387">
    <property type="entry name" value="Cro/C1-type_HTH"/>
</dbReference>
<dbReference type="Proteomes" id="UP000677913">
    <property type="component" value="Unassembled WGS sequence"/>
</dbReference>